<evidence type="ECO:0000256" key="4">
    <source>
        <dbReference type="ARBA" id="ARBA00023136"/>
    </source>
</evidence>
<evidence type="ECO:0000256" key="2">
    <source>
        <dbReference type="ARBA" id="ARBA00022692"/>
    </source>
</evidence>
<accession>A0AA40BZG9</accession>
<dbReference type="InterPro" id="IPR002523">
    <property type="entry name" value="MgTranspt_CorA/ZnTranspt_ZntB"/>
</dbReference>
<keyword evidence="2 5" id="KW-0812">Transmembrane</keyword>
<protein>
    <submittedName>
        <fullName evidence="6">Uncharacterized protein</fullName>
    </submittedName>
</protein>
<keyword evidence="7" id="KW-1185">Reference proteome</keyword>
<reference evidence="6" key="1">
    <citation type="submission" date="2023-06" db="EMBL/GenBank/DDBJ databases">
        <title>Genome-scale phylogeny and comparative genomics of the fungal order Sordariales.</title>
        <authorList>
            <consortium name="Lawrence Berkeley National Laboratory"/>
            <person name="Hensen N."/>
            <person name="Bonometti L."/>
            <person name="Westerberg I."/>
            <person name="Brannstrom I.O."/>
            <person name="Guillou S."/>
            <person name="Cros-Aarteil S."/>
            <person name="Calhoun S."/>
            <person name="Haridas S."/>
            <person name="Kuo A."/>
            <person name="Mondo S."/>
            <person name="Pangilinan J."/>
            <person name="Riley R."/>
            <person name="Labutti K."/>
            <person name="Andreopoulos B."/>
            <person name="Lipzen A."/>
            <person name="Chen C."/>
            <person name="Yanf M."/>
            <person name="Daum C."/>
            <person name="Ng V."/>
            <person name="Clum A."/>
            <person name="Steindorff A."/>
            <person name="Ohm R."/>
            <person name="Martin F."/>
            <person name="Silar P."/>
            <person name="Natvig D."/>
            <person name="Lalanne C."/>
            <person name="Gautier V."/>
            <person name="Ament-Velasquez S.L."/>
            <person name="Kruys A."/>
            <person name="Hutchinson M.I."/>
            <person name="Powell A.J."/>
            <person name="Barry K."/>
            <person name="Miller A.N."/>
            <person name="Grigoriev I.V."/>
            <person name="Debuchy R."/>
            <person name="Gladieux P."/>
            <person name="Thoren M.H."/>
            <person name="Johannesson H."/>
        </authorList>
    </citation>
    <scope>NUCLEOTIDE SEQUENCE</scope>
    <source>
        <strain evidence="6">CBS 606.72</strain>
    </source>
</reference>
<dbReference type="Gene3D" id="1.20.58.340">
    <property type="entry name" value="Magnesium transport protein CorA, transmembrane region"/>
    <property type="match status" value="1"/>
</dbReference>
<evidence type="ECO:0000256" key="1">
    <source>
        <dbReference type="ARBA" id="ARBA00004141"/>
    </source>
</evidence>
<proteinExistence type="predicted"/>
<dbReference type="GO" id="GO:0046873">
    <property type="term" value="F:metal ion transmembrane transporter activity"/>
    <property type="evidence" value="ECO:0007669"/>
    <property type="project" value="InterPro"/>
</dbReference>
<evidence type="ECO:0000256" key="5">
    <source>
        <dbReference type="SAM" id="Phobius"/>
    </source>
</evidence>
<dbReference type="AlphaFoldDB" id="A0AA40BZG9"/>
<keyword evidence="3 5" id="KW-1133">Transmembrane helix</keyword>
<feature type="transmembrane region" description="Helical" evidence="5">
    <location>
        <begin position="163"/>
        <end position="182"/>
    </location>
</feature>
<evidence type="ECO:0000256" key="3">
    <source>
        <dbReference type="ARBA" id="ARBA00022989"/>
    </source>
</evidence>
<organism evidence="6 7">
    <name type="scientific">Immersiella caudata</name>
    <dbReference type="NCBI Taxonomy" id="314043"/>
    <lineage>
        <taxon>Eukaryota</taxon>
        <taxon>Fungi</taxon>
        <taxon>Dikarya</taxon>
        <taxon>Ascomycota</taxon>
        <taxon>Pezizomycotina</taxon>
        <taxon>Sordariomycetes</taxon>
        <taxon>Sordariomycetidae</taxon>
        <taxon>Sordariales</taxon>
        <taxon>Lasiosphaeriaceae</taxon>
        <taxon>Immersiella</taxon>
    </lineage>
</organism>
<comment type="subcellular location">
    <subcellularLocation>
        <location evidence="1">Membrane</location>
        <topology evidence="1">Multi-pass membrane protein</topology>
    </subcellularLocation>
</comment>
<dbReference type="InterPro" id="IPR045863">
    <property type="entry name" value="CorA_TM1_TM2"/>
</dbReference>
<keyword evidence="4 5" id="KW-0472">Membrane</keyword>
<name>A0AA40BZG9_9PEZI</name>
<evidence type="ECO:0000313" key="7">
    <source>
        <dbReference type="Proteomes" id="UP001175000"/>
    </source>
</evidence>
<sequence length="270" mass="31168">MFDSSFERSRIYFKTLQVLRIFSQAVKSTRRAVHDLAPDRMPKMFTVRTAMARPFIHPRSIATEDKTLMANWKILWSYYLESEKQLLQRIAEKTEEIKSLRDGLFNATSLREASRSTTMNRYVIVFTIVTVLYLPPSLIASVFGTELFTTEDTAETIGRFKTSTVVVSMTTYAFALFLIWLADRLEYPRIMLRKMKAWSAPLIRRTVEFLRLRKVFPDSFSNSSSSDSDIFSVSDSGSEEASKQGVWDQALVRFRRYLGALTPSRKREAG</sequence>
<dbReference type="SUPFAM" id="SSF144083">
    <property type="entry name" value="Magnesium transport protein CorA, transmembrane region"/>
    <property type="match status" value="1"/>
</dbReference>
<dbReference type="GO" id="GO:0016020">
    <property type="term" value="C:membrane"/>
    <property type="evidence" value="ECO:0007669"/>
    <property type="project" value="UniProtKB-SubCell"/>
</dbReference>
<gene>
    <name evidence="6" type="ORF">B0T14DRAFT_431992</name>
</gene>
<dbReference type="Pfam" id="PF01544">
    <property type="entry name" value="CorA"/>
    <property type="match status" value="1"/>
</dbReference>
<evidence type="ECO:0000313" key="6">
    <source>
        <dbReference type="EMBL" id="KAK0619118.1"/>
    </source>
</evidence>
<feature type="transmembrane region" description="Helical" evidence="5">
    <location>
        <begin position="122"/>
        <end position="143"/>
    </location>
</feature>
<dbReference type="EMBL" id="JAULSU010000004">
    <property type="protein sequence ID" value="KAK0619118.1"/>
    <property type="molecule type" value="Genomic_DNA"/>
</dbReference>
<comment type="caution">
    <text evidence="6">The sequence shown here is derived from an EMBL/GenBank/DDBJ whole genome shotgun (WGS) entry which is preliminary data.</text>
</comment>
<dbReference type="Proteomes" id="UP001175000">
    <property type="component" value="Unassembled WGS sequence"/>
</dbReference>